<evidence type="ECO:0000256" key="6">
    <source>
        <dbReference type="ARBA" id="ARBA00022747"/>
    </source>
</evidence>
<keyword evidence="4" id="KW-0808">Transferase</keyword>
<reference evidence="11" key="1">
    <citation type="journal article" date="2019" name="Int. J. Syst. Evol. Microbiol.">
        <title>The Global Catalogue of Microorganisms (GCM) 10K type strain sequencing project: providing services to taxonomists for standard genome sequencing and annotation.</title>
        <authorList>
            <consortium name="The Broad Institute Genomics Platform"/>
            <consortium name="The Broad Institute Genome Sequencing Center for Infectious Disease"/>
            <person name="Wu L."/>
            <person name="Ma J."/>
        </authorList>
    </citation>
    <scope>NUCLEOTIDE SEQUENCE [LARGE SCALE GENOMIC DNA]</scope>
    <source>
        <strain evidence="11">JCM 17927</strain>
    </source>
</reference>
<dbReference type="Proteomes" id="UP001501175">
    <property type="component" value="Unassembled WGS sequence"/>
</dbReference>
<dbReference type="PROSITE" id="PS00092">
    <property type="entry name" value="N6_MTASE"/>
    <property type="match status" value="1"/>
</dbReference>
<dbReference type="InterPro" id="IPR051537">
    <property type="entry name" value="DNA_Adenine_Mtase"/>
</dbReference>
<dbReference type="EMBL" id="BAABHD010000001">
    <property type="protein sequence ID" value="GAA4446133.1"/>
    <property type="molecule type" value="Genomic_DNA"/>
</dbReference>
<name>A0ABP8MB11_9BACT</name>
<keyword evidence="3 10" id="KW-0489">Methyltransferase</keyword>
<protein>
    <recommendedName>
        <fullName evidence="2">site-specific DNA-methyltransferase (adenine-specific)</fullName>
        <ecNumber evidence="2">2.1.1.72</ecNumber>
    </recommendedName>
</protein>
<accession>A0ABP8MB11</accession>
<dbReference type="Gene3D" id="1.20.1260.30">
    <property type="match status" value="1"/>
</dbReference>
<keyword evidence="11" id="KW-1185">Reference proteome</keyword>
<evidence type="ECO:0000256" key="4">
    <source>
        <dbReference type="ARBA" id="ARBA00022679"/>
    </source>
</evidence>
<evidence type="ECO:0000256" key="2">
    <source>
        <dbReference type="ARBA" id="ARBA00011900"/>
    </source>
</evidence>
<dbReference type="PANTHER" id="PTHR42933">
    <property type="entry name" value="SLR6095 PROTEIN"/>
    <property type="match status" value="1"/>
</dbReference>
<evidence type="ECO:0000313" key="11">
    <source>
        <dbReference type="Proteomes" id="UP001501175"/>
    </source>
</evidence>
<dbReference type="InterPro" id="IPR003356">
    <property type="entry name" value="DNA_methylase_A-5"/>
</dbReference>
<keyword evidence="5" id="KW-0949">S-adenosyl-L-methionine</keyword>
<dbReference type="PANTHER" id="PTHR42933:SF4">
    <property type="entry name" value="TYPE I RESTRICTION ENZYME ECOKI METHYLASE SUBUNIT"/>
    <property type="match status" value="1"/>
</dbReference>
<dbReference type="EC" id="2.1.1.72" evidence="2"/>
<evidence type="ECO:0000256" key="5">
    <source>
        <dbReference type="ARBA" id="ARBA00022691"/>
    </source>
</evidence>
<evidence type="ECO:0000259" key="9">
    <source>
        <dbReference type="Pfam" id="PF12161"/>
    </source>
</evidence>
<evidence type="ECO:0000313" key="10">
    <source>
        <dbReference type="EMBL" id="GAA4446133.1"/>
    </source>
</evidence>
<dbReference type="Gene3D" id="3.40.50.150">
    <property type="entry name" value="Vaccinia Virus protein VP39"/>
    <property type="match status" value="1"/>
</dbReference>
<sequence>MSTNALVQKVWNFCNTLRDDGVGYGDYLEQLTYLLFLKMANEYTKPPYFRDTHIPAEYNWESLIDKNGAELEVQYVHILTELGKQPGMIGQIFFKAQNKIQDPAKLYRLIQLINAETWIGLDADVKGDIYEGLLEKNAEDTKSGAGQYFTPRALIKAMVECVRPQPMKTIADPSCGTGGFFLAAYDYLAKQDLDREQLQFLKYQTFHGWEIVASTARLCLMNLFLHNIGDLNSEPPIERNDSLIGLPSQRFDYVLANPPFGKKSSTTFTNEEGEQEKEVLTYQRQDFWTTTSNKQLNFLQHIRSLLKIDGKATVVLPDNVLFEGGAGETVRKRLLQNTDLHTILRLPTGIFYAQGVKANVLFFDNKPASKDHWTREVWVYDYRTNVKHTLKTNPLRLEHLQNFIQCYNPENRHQRQETERFRKFTYEDIIARDKTSLDIFWLKDNSLSDLDNLPNPDELAADIVENLEAALMNFRSVIKQLV</sequence>
<proteinExistence type="inferred from homology"/>
<dbReference type="Pfam" id="PF02384">
    <property type="entry name" value="N6_Mtase"/>
    <property type="match status" value="1"/>
</dbReference>
<dbReference type="GO" id="GO:0032259">
    <property type="term" value="P:methylation"/>
    <property type="evidence" value="ECO:0007669"/>
    <property type="project" value="UniProtKB-KW"/>
</dbReference>
<dbReference type="InterPro" id="IPR038333">
    <property type="entry name" value="T1MK-like_N_sf"/>
</dbReference>
<organism evidence="10 11">
    <name type="scientific">Nibrella saemangeumensis</name>
    <dbReference type="NCBI Taxonomy" id="1084526"/>
    <lineage>
        <taxon>Bacteria</taxon>
        <taxon>Pseudomonadati</taxon>
        <taxon>Bacteroidota</taxon>
        <taxon>Cytophagia</taxon>
        <taxon>Cytophagales</taxon>
        <taxon>Spirosomataceae</taxon>
        <taxon>Nibrella</taxon>
    </lineage>
</organism>
<keyword evidence="6" id="KW-0680">Restriction system</keyword>
<evidence type="ECO:0000256" key="3">
    <source>
        <dbReference type="ARBA" id="ARBA00022603"/>
    </source>
</evidence>
<comment type="similarity">
    <text evidence="1">Belongs to the N(4)/N(6)-methyltransferase family.</text>
</comment>
<evidence type="ECO:0000256" key="1">
    <source>
        <dbReference type="ARBA" id="ARBA00006594"/>
    </source>
</evidence>
<dbReference type="InterPro" id="IPR029063">
    <property type="entry name" value="SAM-dependent_MTases_sf"/>
</dbReference>
<dbReference type="InterPro" id="IPR022749">
    <property type="entry name" value="D12N6_MeTrfase_N"/>
</dbReference>
<dbReference type="RefSeq" id="WP_345239565.1">
    <property type="nucleotide sequence ID" value="NZ_BAABHD010000001.1"/>
</dbReference>
<gene>
    <name evidence="10" type="ORF">GCM10023189_00970</name>
</gene>
<feature type="domain" description="N6 adenine-specific DNA methyltransferase N-terminal" evidence="9">
    <location>
        <begin position="6"/>
        <end position="113"/>
    </location>
</feature>
<feature type="domain" description="DNA methylase adenine-specific" evidence="8">
    <location>
        <begin position="123"/>
        <end position="433"/>
    </location>
</feature>
<dbReference type="InterPro" id="IPR002052">
    <property type="entry name" value="DNA_methylase_N6_adenine_CS"/>
</dbReference>
<dbReference type="CDD" id="cd02440">
    <property type="entry name" value="AdoMet_MTases"/>
    <property type="match status" value="1"/>
</dbReference>
<evidence type="ECO:0000259" key="8">
    <source>
        <dbReference type="Pfam" id="PF02384"/>
    </source>
</evidence>
<comment type="catalytic activity">
    <reaction evidence="7">
        <text>a 2'-deoxyadenosine in DNA + S-adenosyl-L-methionine = an N(6)-methyl-2'-deoxyadenosine in DNA + S-adenosyl-L-homocysteine + H(+)</text>
        <dbReference type="Rhea" id="RHEA:15197"/>
        <dbReference type="Rhea" id="RHEA-COMP:12418"/>
        <dbReference type="Rhea" id="RHEA-COMP:12419"/>
        <dbReference type="ChEBI" id="CHEBI:15378"/>
        <dbReference type="ChEBI" id="CHEBI:57856"/>
        <dbReference type="ChEBI" id="CHEBI:59789"/>
        <dbReference type="ChEBI" id="CHEBI:90615"/>
        <dbReference type="ChEBI" id="CHEBI:90616"/>
        <dbReference type="EC" id="2.1.1.72"/>
    </reaction>
</comment>
<dbReference type="SUPFAM" id="SSF53335">
    <property type="entry name" value="S-adenosyl-L-methionine-dependent methyltransferases"/>
    <property type="match status" value="1"/>
</dbReference>
<dbReference type="GO" id="GO:0008168">
    <property type="term" value="F:methyltransferase activity"/>
    <property type="evidence" value="ECO:0007669"/>
    <property type="project" value="UniProtKB-KW"/>
</dbReference>
<dbReference type="PRINTS" id="PR00507">
    <property type="entry name" value="N12N6MTFRASE"/>
</dbReference>
<dbReference type="Pfam" id="PF12161">
    <property type="entry name" value="HsdM_N"/>
    <property type="match status" value="1"/>
</dbReference>
<comment type="caution">
    <text evidence="10">The sequence shown here is derived from an EMBL/GenBank/DDBJ whole genome shotgun (WGS) entry which is preliminary data.</text>
</comment>
<evidence type="ECO:0000256" key="7">
    <source>
        <dbReference type="ARBA" id="ARBA00047942"/>
    </source>
</evidence>